<feature type="domain" description="CheW-like" evidence="13">
    <location>
        <begin position="563"/>
        <end position="694"/>
    </location>
</feature>
<evidence type="ECO:0000259" key="12">
    <source>
        <dbReference type="PROSITE" id="PS50109"/>
    </source>
</evidence>
<dbReference type="SMART" id="SM00073">
    <property type="entry name" value="HPT"/>
    <property type="match status" value="1"/>
</dbReference>
<comment type="caution">
    <text evidence="15">The sequence shown here is derived from an EMBL/GenBank/DDBJ whole genome shotgun (WGS) entry which is preliminary data.</text>
</comment>
<keyword evidence="16" id="KW-1185">Reference proteome</keyword>
<evidence type="ECO:0000256" key="11">
    <source>
        <dbReference type="PROSITE-ProRule" id="PRU00110"/>
    </source>
</evidence>
<evidence type="ECO:0000256" key="7">
    <source>
        <dbReference type="ARBA" id="ARBA00022741"/>
    </source>
</evidence>
<dbReference type="InterPro" id="IPR035891">
    <property type="entry name" value="CheY-binding_CheA"/>
</dbReference>
<evidence type="ECO:0000256" key="5">
    <source>
        <dbReference type="ARBA" id="ARBA00022553"/>
    </source>
</evidence>
<dbReference type="InterPro" id="IPR008207">
    <property type="entry name" value="Sig_transdc_His_kin_Hpt_dom"/>
</dbReference>
<dbReference type="InterPro" id="IPR005467">
    <property type="entry name" value="His_kinase_dom"/>
</dbReference>
<evidence type="ECO:0000313" key="15">
    <source>
        <dbReference type="EMBL" id="GGH59602.1"/>
    </source>
</evidence>
<dbReference type="SMART" id="SM01231">
    <property type="entry name" value="H-kinase_dim"/>
    <property type="match status" value="1"/>
</dbReference>
<evidence type="ECO:0000259" key="14">
    <source>
        <dbReference type="PROSITE" id="PS50894"/>
    </source>
</evidence>
<dbReference type="InterPro" id="IPR002545">
    <property type="entry name" value="CheW-lke_dom"/>
</dbReference>
<keyword evidence="8" id="KW-0418">Kinase</keyword>
<dbReference type="Gene3D" id="3.30.565.10">
    <property type="entry name" value="Histidine kinase-like ATPase, C-terminal domain"/>
    <property type="match status" value="1"/>
</dbReference>
<evidence type="ECO:0000313" key="16">
    <source>
        <dbReference type="Proteomes" id="UP000652153"/>
    </source>
</evidence>
<dbReference type="SMART" id="SM00260">
    <property type="entry name" value="CheW"/>
    <property type="match status" value="1"/>
</dbReference>
<comment type="catalytic activity">
    <reaction evidence="1">
        <text>ATP + protein L-histidine = ADP + protein N-phospho-L-histidine.</text>
        <dbReference type="EC" id="2.7.13.3"/>
    </reaction>
</comment>
<evidence type="ECO:0000256" key="6">
    <source>
        <dbReference type="ARBA" id="ARBA00022679"/>
    </source>
</evidence>
<dbReference type="Pfam" id="PF02895">
    <property type="entry name" value="H-kinase_dim"/>
    <property type="match status" value="1"/>
</dbReference>
<evidence type="ECO:0000256" key="2">
    <source>
        <dbReference type="ARBA" id="ARBA00012438"/>
    </source>
</evidence>
<name>A0ABQ1ZGT4_9BACL</name>
<proteinExistence type="predicted"/>
<protein>
    <recommendedName>
        <fullName evidence="3">Chemotaxis protein CheA</fullName>
        <ecNumber evidence="2">2.7.13.3</ecNumber>
    </recommendedName>
</protein>
<reference evidence="16" key="1">
    <citation type="journal article" date="2019" name="Int. J. Syst. Evol. Microbiol.">
        <title>The Global Catalogue of Microorganisms (GCM) 10K type strain sequencing project: providing services to taxonomists for standard genome sequencing and annotation.</title>
        <authorList>
            <consortium name="The Broad Institute Genomics Platform"/>
            <consortium name="The Broad Institute Genome Sequencing Center for Infectious Disease"/>
            <person name="Wu L."/>
            <person name="Ma J."/>
        </authorList>
    </citation>
    <scope>NUCLEOTIDE SEQUENCE [LARGE SCALE GENOMIC DNA]</scope>
    <source>
        <strain evidence="16">CGMCC 1.12770</strain>
    </source>
</reference>
<dbReference type="SUPFAM" id="SSF50341">
    <property type="entry name" value="CheW-like"/>
    <property type="match status" value="1"/>
</dbReference>
<evidence type="ECO:0000256" key="8">
    <source>
        <dbReference type="ARBA" id="ARBA00022777"/>
    </source>
</evidence>
<dbReference type="Gene3D" id="1.10.287.560">
    <property type="entry name" value="Histidine kinase CheA-like, homodimeric domain"/>
    <property type="match status" value="1"/>
</dbReference>
<dbReference type="EMBL" id="BMFU01000004">
    <property type="protein sequence ID" value="GGH59602.1"/>
    <property type="molecule type" value="Genomic_DNA"/>
</dbReference>
<sequence length="694" mass="75842">MDMNQYLSMFIDESNDHLQSLNENMLQLEANPEDLGIVQVIFRSAHTLKGMAATMGFEDLASLTHKMENVLDMVRNEKLKMQDYIFDTMFKGLDALETMVQDITSGGEGKADVSSIVASLQAIESGEWKGGSAPAAKADTKTDASLSNAVELDEYQYSVLDQSIAEGHRVFYVDVLVSEHSQLKGVRAYMVFDMLERSGEVVKAYPSVQDIEQEKFERSFSLYYITTKEAQELEKGIMSISEIESAKLIQLDQETLQQMANQVTKQVAATAEVEAAPVSVAALEAPVANSAPQEEVKAAPAKAAAPKQAAAPSRTIRVDIERLDVLMNLFSELLIDRSRLEQLASETGNNDLSDTVAHLSRVSTDLQNIVLKLRMVPVDTVFNRFPRMIRDLAKTLDKKIDLVITGAETELDRTVIDEIGDPLVHLLRNAVDHGVESISERVAAGKPEMGTVNLRAFHSGNHVFIEIEDDGKGIYRDKLLQTAIKRGVVTEEQGAKMSDDEVNQLLFAPGFSTADKISDISGRGVGLDVVKSKITSLGGNVTITSTPGKGTNFSVQLPLTLSIIAAMLVRLGSEKYAVPLSSIVETAIVQREQVRNIHGNKMITFRDSLIPYLSLSEVFGVPDFNDADEKETEIVVIRKGDRLAAVAVEEFIGQSEIVLKSMGTYLPAIEGISGATILGDGQVALILDPNAFIK</sequence>
<dbReference type="InterPro" id="IPR003594">
    <property type="entry name" value="HATPase_dom"/>
</dbReference>
<dbReference type="Proteomes" id="UP000652153">
    <property type="component" value="Unassembled WGS sequence"/>
</dbReference>
<dbReference type="InterPro" id="IPR037052">
    <property type="entry name" value="CheA-like_P2_sf"/>
</dbReference>
<dbReference type="Pfam" id="PF01584">
    <property type="entry name" value="CheW"/>
    <property type="match status" value="1"/>
</dbReference>
<evidence type="ECO:0000256" key="9">
    <source>
        <dbReference type="ARBA" id="ARBA00022840"/>
    </source>
</evidence>
<dbReference type="Pfam" id="PF01627">
    <property type="entry name" value="Hpt"/>
    <property type="match status" value="1"/>
</dbReference>
<dbReference type="PROSITE" id="PS50894">
    <property type="entry name" value="HPT"/>
    <property type="match status" value="1"/>
</dbReference>
<dbReference type="CDD" id="cd16916">
    <property type="entry name" value="HATPase_CheA-like"/>
    <property type="match status" value="1"/>
</dbReference>
<dbReference type="Pfam" id="PF02518">
    <property type="entry name" value="HATPase_c"/>
    <property type="match status" value="1"/>
</dbReference>
<dbReference type="SUPFAM" id="SSF55052">
    <property type="entry name" value="CheY-binding domain of CheA"/>
    <property type="match status" value="1"/>
</dbReference>
<dbReference type="PANTHER" id="PTHR43395:SF1">
    <property type="entry name" value="CHEMOTAXIS PROTEIN CHEA"/>
    <property type="match status" value="1"/>
</dbReference>
<dbReference type="SUPFAM" id="SSF47384">
    <property type="entry name" value="Homodimeric domain of signal transducing histidine kinase"/>
    <property type="match status" value="1"/>
</dbReference>
<dbReference type="InterPro" id="IPR036890">
    <property type="entry name" value="HATPase_C_sf"/>
</dbReference>
<dbReference type="InterPro" id="IPR036061">
    <property type="entry name" value="CheW-like_dom_sf"/>
</dbReference>
<dbReference type="SMART" id="SM00387">
    <property type="entry name" value="HATPase_c"/>
    <property type="match status" value="1"/>
</dbReference>
<organism evidence="15 16">
    <name type="scientific">Paenibacillus silvae</name>
    <dbReference type="NCBI Taxonomy" id="1325358"/>
    <lineage>
        <taxon>Bacteria</taxon>
        <taxon>Bacillati</taxon>
        <taxon>Bacillota</taxon>
        <taxon>Bacilli</taxon>
        <taxon>Bacillales</taxon>
        <taxon>Paenibacillaceae</taxon>
        <taxon>Paenibacillus</taxon>
    </lineage>
</organism>
<feature type="domain" description="HPt" evidence="14">
    <location>
        <begin position="1"/>
        <end position="103"/>
    </location>
</feature>
<accession>A0ABQ1ZGT4</accession>
<dbReference type="InterPro" id="IPR010808">
    <property type="entry name" value="CheA_P2-bd"/>
</dbReference>
<keyword evidence="7" id="KW-0547">Nucleotide-binding</keyword>
<dbReference type="Gene3D" id="3.30.70.1110">
    <property type="entry name" value="Histidine kinase CheA-like, P2 response regulator-binding domain"/>
    <property type="match status" value="1"/>
</dbReference>
<dbReference type="CDD" id="cd00731">
    <property type="entry name" value="CheA_reg"/>
    <property type="match status" value="1"/>
</dbReference>
<dbReference type="RefSeq" id="WP_188593130.1">
    <property type="nucleotide sequence ID" value="NZ_BMFU01000004.1"/>
</dbReference>
<keyword evidence="4" id="KW-0145">Chemotaxis</keyword>
<feature type="domain" description="Histidine kinase" evidence="12">
    <location>
        <begin position="311"/>
        <end position="561"/>
    </location>
</feature>
<keyword evidence="6" id="KW-0808">Transferase</keyword>
<evidence type="ECO:0000259" key="13">
    <source>
        <dbReference type="PROSITE" id="PS50851"/>
    </source>
</evidence>
<dbReference type="InterPro" id="IPR036641">
    <property type="entry name" value="HPT_dom_sf"/>
</dbReference>
<dbReference type="Pfam" id="PF07194">
    <property type="entry name" value="P2"/>
    <property type="match status" value="1"/>
</dbReference>
<gene>
    <name evidence="15" type="primary">cheA</name>
    <name evidence="15" type="ORF">GCM10008014_33380</name>
</gene>
<feature type="modified residue" description="Phosphohistidine" evidence="11">
    <location>
        <position position="46"/>
    </location>
</feature>
<dbReference type="PANTHER" id="PTHR43395">
    <property type="entry name" value="SENSOR HISTIDINE KINASE CHEA"/>
    <property type="match status" value="1"/>
</dbReference>
<keyword evidence="10" id="KW-0902">Two-component regulatory system</keyword>
<evidence type="ECO:0000256" key="4">
    <source>
        <dbReference type="ARBA" id="ARBA00022500"/>
    </source>
</evidence>
<dbReference type="Gene3D" id="2.30.30.40">
    <property type="entry name" value="SH3 Domains"/>
    <property type="match status" value="1"/>
</dbReference>
<dbReference type="InterPro" id="IPR037006">
    <property type="entry name" value="CheA-like_homodim_sf"/>
</dbReference>
<dbReference type="InterPro" id="IPR004105">
    <property type="entry name" value="CheA-like_dim"/>
</dbReference>
<keyword evidence="5 11" id="KW-0597">Phosphoprotein</keyword>
<keyword evidence="9" id="KW-0067">ATP-binding</keyword>
<dbReference type="PROSITE" id="PS50851">
    <property type="entry name" value="CHEW"/>
    <property type="match status" value="1"/>
</dbReference>
<dbReference type="Gene3D" id="1.20.120.160">
    <property type="entry name" value="HPT domain"/>
    <property type="match status" value="1"/>
</dbReference>
<dbReference type="InterPro" id="IPR036097">
    <property type="entry name" value="HisK_dim/P_sf"/>
</dbReference>
<dbReference type="InterPro" id="IPR051315">
    <property type="entry name" value="Bact_Chemotaxis_CheA"/>
</dbReference>
<evidence type="ECO:0000256" key="10">
    <source>
        <dbReference type="ARBA" id="ARBA00023012"/>
    </source>
</evidence>
<evidence type="ECO:0000256" key="3">
    <source>
        <dbReference type="ARBA" id="ARBA00021495"/>
    </source>
</evidence>
<dbReference type="InterPro" id="IPR004358">
    <property type="entry name" value="Sig_transdc_His_kin-like_C"/>
</dbReference>
<dbReference type="SUPFAM" id="SSF55874">
    <property type="entry name" value="ATPase domain of HSP90 chaperone/DNA topoisomerase II/histidine kinase"/>
    <property type="match status" value="1"/>
</dbReference>
<evidence type="ECO:0000256" key="1">
    <source>
        <dbReference type="ARBA" id="ARBA00000085"/>
    </source>
</evidence>
<dbReference type="PRINTS" id="PR00344">
    <property type="entry name" value="BCTRLSENSOR"/>
</dbReference>
<dbReference type="EC" id="2.7.13.3" evidence="2"/>
<dbReference type="CDD" id="cd00088">
    <property type="entry name" value="HPT"/>
    <property type="match status" value="1"/>
</dbReference>
<dbReference type="SUPFAM" id="SSF47226">
    <property type="entry name" value="Histidine-containing phosphotransfer domain, HPT domain"/>
    <property type="match status" value="1"/>
</dbReference>
<dbReference type="PROSITE" id="PS50109">
    <property type="entry name" value="HIS_KIN"/>
    <property type="match status" value="1"/>
</dbReference>